<evidence type="ECO:0000256" key="1">
    <source>
        <dbReference type="ARBA" id="ARBA00004496"/>
    </source>
</evidence>
<comment type="subunit">
    <text evidence="7">Part of TORC1 complex. Part of the TORC2 complex.</text>
</comment>
<dbReference type="InterPro" id="IPR036322">
    <property type="entry name" value="WD40_repeat_dom_sf"/>
</dbReference>
<dbReference type="Pfam" id="PF00400">
    <property type="entry name" value="WD40"/>
    <property type="match status" value="5"/>
</dbReference>
<dbReference type="PANTHER" id="PTHR19842:SF0">
    <property type="entry name" value="TARGET OF RAPAMYCIN COMPLEX SUBUNIT LST8"/>
    <property type="match status" value="1"/>
</dbReference>
<name>A0AAN7ZJE5_9COLE</name>
<gene>
    <name evidence="8" type="ORF">RI129_006007</name>
</gene>
<dbReference type="PROSITE" id="PS50294">
    <property type="entry name" value="WD_REPEATS_REGION"/>
    <property type="match status" value="2"/>
</dbReference>
<evidence type="ECO:0000256" key="2">
    <source>
        <dbReference type="ARBA" id="ARBA00009890"/>
    </source>
</evidence>
<evidence type="ECO:0000256" key="5">
    <source>
        <dbReference type="ARBA" id="ARBA00022737"/>
    </source>
</evidence>
<evidence type="ECO:0000256" key="6">
    <source>
        <dbReference type="PROSITE-ProRule" id="PRU00221"/>
    </source>
</evidence>
<dbReference type="SMART" id="SM00320">
    <property type="entry name" value="WD40"/>
    <property type="match status" value="6"/>
</dbReference>
<dbReference type="GO" id="GO:0038203">
    <property type="term" value="P:TORC2 signaling"/>
    <property type="evidence" value="ECO:0007669"/>
    <property type="project" value="UniProtKB-ARBA"/>
</dbReference>
<dbReference type="PANTHER" id="PTHR19842">
    <property type="entry name" value="G BETA-LIKE PROTEIN GBL"/>
    <property type="match status" value="1"/>
</dbReference>
<dbReference type="PROSITE" id="PS50082">
    <property type="entry name" value="WD_REPEATS_2"/>
    <property type="match status" value="4"/>
</dbReference>
<dbReference type="PRINTS" id="PR00320">
    <property type="entry name" value="GPROTEINBRPT"/>
</dbReference>
<feature type="repeat" description="WD" evidence="6">
    <location>
        <begin position="15"/>
        <end position="37"/>
    </location>
</feature>
<dbReference type="InterPro" id="IPR019775">
    <property type="entry name" value="WD40_repeat_CS"/>
</dbReference>
<accession>A0AAN7ZJE5</accession>
<dbReference type="Gene3D" id="2.130.10.10">
    <property type="entry name" value="YVTN repeat-like/Quinoprotein amine dehydrogenase"/>
    <property type="match status" value="1"/>
</dbReference>
<comment type="subcellular location">
    <subcellularLocation>
        <location evidence="1 7">Cytoplasm</location>
    </subcellularLocation>
</comment>
<dbReference type="Proteomes" id="UP001329430">
    <property type="component" value="Chromosome 4"/>
</dbReference>
<dbReference type="SUPFAM" id="SSF50978">
    <property type="entry name" value="WD40 repeat-like"/>
    <property type="match status" value="1"/>
</dbReference>
<comment type="caution">
    <text evidence="8">The sequence shown here is derived from an EMBL/GenBank/DDBJ whole genome shotgun (WGS) entry which is preliminary data.</text>
</comment>
<keyword evidence="9" id="KW-1185">Reference proteome</keyword>
<reference evidence="8 9" key="1">
    <citation type="journal article" date="2024" name="Insects">
        <title>An Improved Chromosome-Level Genome Assembly of the Firefly Pyrocoelia pectoralis.</title>
        <authorList>
            <person name="Fu X."/>
            <person name="Meyer-Rochow V.B."/>
            <person name="Ballantyne L."/>
            <person name="Zhu X."/>
        </authorList>
    </citation>
    <scope>NUCLEOTIDE SEQUENCE [LARGE SCALE GENOMIC DNA]</scope>
    <source>
        <strain evidence="8">XCY_ONT2</strain>
    </source>
</reference>
<dbReference type="InterPro" id="IPR001680">
    <property type="entry name" value="WD40_rpt"/>
</dbReference>
<evidence type="ECO:0000256" key="4">
    <source>
        <dbReference type="ARBA" id="ARBA00022574"/>
    </source>
</evidence>
<comment type="similarity">
    <text evidence="2 7">Belongs to the WD repeat LST8 family.</text>
</comment>
<keyword evidence="4 6" id="KW-0853">WD repeat</keyword>
<dbReference type="InterPro" id="IPR015943">
    <property type="entry name" value="WD40/YVTN_repeat-like_dom_sf"/>
</dbReference>
<dbReference type="GO" id="GO:0032535">
    <property type="term" value="P:regulation of cellular component size"/>
    <property type="evidence" value="ECO:0007669"/>
    <property type="project" value="UniProtKB-ARBA"/>
</dbReference>
<feature type="repeat" description="WD" evidence="6">
    <location>
        <begin position="259"/>
        <end position="300"/>
    </location>
</feature>
<dbReference type="GO" id="GO:0032956">
    <property type="term" value="P:regulation of actin cytoskeleton organization"/>
    <property type="evidence" value="ECO:0007669"/>
    <property type="project" value="TreeGrafter"/>
</dbReference>
<proteinExistence type="inferred from homology"/>
<sequence>MVVIDGTSENDQIILATGGYDHTIKIWQTHTGICQRTMQHAESQINALEITPDKLCLAASGYQHLRMYDLASNNPNPTINYEGMTKNVTGVGFQEDGKWMYTGSEDCSARIWDYRLKSPHAAKIFQTSSPVTCVCLHPNQVELLVGDQSGVIHLWDLKTDHNEQFIPEGDTMILDIDIDSEGTHMAAVNSKGRCYIWSLTFGREGEPTKMHPKHKFDAHKCQALKCRFSPDATLLVTTSADQTARIWKTCDFSLLQELTQDNQRWVWDAVFSSDSQYIFTASSDGCAKLWNVKSGHMEREYAGHQKAVIALAFRDAVA</sequence>
<dbReference type="GO" id="GO:0031931">
    <property type="term" value="C:TORC1 complex"/>
    <property type="evidence" value="ECO:0007669"/>
    <property type="project" value="UniProtKB-UniRule"/>
</dbReference>
<feature type="repeat" description="WD" evidence="6">
    <location>
        <begin position="216"/>
        <end position="248"/>
    </location>
</feature>
<feature type="repeat" description="WD" evidence="6">
    <location>
        <begin position="81"/>
        <end position="115"/>
    </location>
</feature>
<dbReference type="GO" id="GO:0031932">
    <property type="term" value="C:TORC2 complex"/>
    <property type="evidence" value="ECO:0007669"/>
    <property type="project" value="UniProtKB-UniRule"/>
</dbReference>
<evidence type="ECO:0000313" key="9">
    <source>
        <dbReference type="Proteomes" id="UP001329430"/>
    </source>
</evidence>
<keyword evidence="3 7" id="KW-0963">Cytoplasm</keyword>
<evidence type="ECO:0000256" key="3">
    <source>
        <dbReference type="ARBA" id="ARBA00022490"/>
    </source>
</evidence>
<dbReference type="InterPro" id="IPR020472">
    <property type="entry name" value="WD40_PAC1"/>
</dbReference>
<dbReference type="InterPro" id="IPR037588">
    <property type="entry name" value="MLST8"/>
</dbReference>
<dbReference type="EMBL" id="JAVRBK010000004">
    <property type="protein sequence ID" value="KAK5644707.1"/>
    <property type="molecule type" value="Genomic_DNA"/>
</dbReference>
<protein>
    <recommendedName>
        <fullName evidence="7">Target of rapamycin complex subunit lst8</fullName>
        <shortName evidence="7">TORC subunit lst8</shortName>
    </recommendedName>
</protein>
<dbReference type="FunFam" id="2.130.10.10:FF:000505">
    <property type="entry name" value="Blast:Protein LST8 homolog"/>
    <property type="match status" value="1"/>
</dbReference>
<dbReference type="GO" id="GO:0005737">
    <property type="term" value="C:cytoplasm"/>
    <property type="evidence" value="ECO:0007669"/>
    <property type="project" value="UniProtKB-SubCell"/>
</dbReference>
<organism evidence="8 9">
    <name type="scientific">Pyrocoelia pectoralis</name>
    <dbReference type="NCBI Taxonomy" id="417401"/>
    <lineage>
        <taxon>Eukaryota</taxon>
        <taxon>Metazoa</taxon>
        <taxon>Ecdysozoa</taxon>
        <taxon>Arthropoda</taxon>
        <taxon>Hexapoda</taxon>
        <taxon>Insecta</taxon>
        <taxon>Pterygota</taxon>
        <taxon>Neoptera</taxon>
        <taxon>Endopterygota</taxon>
        <taxon>Coleoptera</taxon>
        <taxon>Polyphaga</taxon>
        <taxon>Elateriformia</taxon>
        <taxon>Elateroidea</taxon>
        <taxon>Lampyridae</taxon>
        <taxon>Lampyrinae</taxon>
        <taxon>Pyrocoelia</taxon>
    </lineage>
</organism>
<dbReference type="GO" id="GO:0051897">
    <property type="term" value="P:positive regulation of phosphatidylinositol 3-kinase/protein kinase B signal transduction"/>
    <property type="evidence" value="ECO:0007669"/>
    <property type="project" value="UniProtKB-ARBA"/>
</dbReference>
<evidence type="ECO:0000313" key="8">
    <source>
        <dbReference type="EMBL" id="KAK5644707.1"/>
    </source>
</evidence>
<dbReference type="AlphaFoldDB" id="A0AAN7ZJE5"/>
<keyword evidence="5 7" id="KW-0677">Repeat</keyword>
<evidence type="ECO:0000256" key="7">
    <source>
        <dbReference type="RuleBase" id="RU369068"/>
    </source>
</evidence>
<dbReference type="PROSITE" id="PS00678">
    <property type="entry name" value="WD_REPEATS_1"/>
    <property type="match status" value="1"/>
</dbReference>
<comment type="function">
    <text evidence="7">Subunit of TORC1 and TORC2, which regulate cell growth and survival in response to nutrient and hormonal signals.</text>
</comment>